<accession>A0AAD6YGX6</accession>
<sequence length="443" mass="48149">MASSLPFPLVKRDLDGMDIDQIHASLPGGTIDLMNGVPSNFDDSSFPLAARLALTRAFSGHYLIPSDHLMHGESNASAEREWALLPMPTGPLGMGLPSSGFPSRVYRSPESIAIESGCIDPALLMSADDLIPNTNYASVFNAPAPLKSSFQCDYSMFEDDDTADEDYHILGEDDHTFTDEERTTTDEDDGDDSADSDYENPSAWKKRQTRPLPRRAAGASSSTSVTSRASRRHLASSASNPSAAPSSSLTAAPVKRKIAQFLGPRATKKAAVVSSTAPSPSHVVSCAVPFADDNAAEPSAVRAVPAPRSSVPDDFPARYQHLVDLGCTVEGRGMTCHQPGCFQRTGTFADMSRHMLTHFPDRKWCPGCPMSFARNDSLKRHCLDSARAGHTSAERKAFLRTFMQRADVAQLRRDCPNTTRGYSHLNETLELLFNKLFAQHQGK</sequence>
<evidence type="ECO:0008006" key="4">
    <source>
        <dbReference type="Google" id="ProtNLM"/>
    </source>
</evidence>
<gene>
    <name evidence="2" type="ORF">GGX14DRAFT_676112</name>
</gene>
<feature type="compositionally biased region" description="Acidic residues" evidence="1">
    <location>
        <begin position="186"/>
        <end position="198"/>
    </location>
</feature>
<name>A0AAD6YGX6_9AGAR</name>
<evidence type="ECO:0000313" key="2">
    <source>
        <dbReference type="EMBL" id="KAJ7220814.1"/>
    </source>
</evidence>
<evidence type="ECO:0000313" key="3">
    <source>
        <dbReference type="Proteomes" id="UP001219525"/>
    </source>
</evidence>
<comment type="caution">
    <text evidence="2">The sequence shown here is derived from an EMBL/GenBank/DDBJ whole genome shotgun (WGS) entry which is preliminary data.</text>
</comment>
<dbReference type="EMBL" id="JARJCW010000009">
    <property type="protein sequence ID" value="KAJ7220814.1"/>
    <property type="molecule type" value="Genomic_DNA"/>
</dbReference>
<dbReference type="AlphaFoldDB" id="A0AAD6YGX6"/>
<protein>
    <recommendedName>
        <fullName evidence="4">C2H2-type domain-containing protein</fullName>
    </recommendedName>
</protein>
<feature type="region of interest" description="Disordered" evidence="1">
    <location>
        <begin position="171"/>
        <end position="251"/>
    </location>
</feature>
<evidence type="ECO:0000256" key="1">
    <source>
        <dbReference type="SAM" id="MobiDB-lite"/>
    </source>
</evidence>
<feature type="compositionally biased region" description="Low complexity" evidence="1">
    <location>
        <begin position="214"/>
        <end position="228"/>
    </location>
</feature>
<reference evidence="2" key="1">
    <citation type="submission" date="2023-03" db="EMBL/GenBank/DDBJ databases">
        <title>Massive genome expansion in bonnet fungi (Mycena s.s.) driven by repeated elements and novel gene families across ecological guilds.</title>
        <authorList>
            <consortium name="Lawrence Berkeley National Laboratory"/>
            <person name="Harder C.B."/>
            <person name="Miyauchi S."/>
            <person name="Viragh M."/>
            <person name="Kuo A."/>
            <person name="Thoen E."/>
            <person name="Andreopoulos B."/>
            <person name="Lu D."/>
            <person name="Skrede I."/>
            <person name="Drula E."/>
            <person name="Henrissat B."/>
            <person name="Morin E."/>
            <person name="Kohler A."/>
            <person name="Barry K."/>
            <person name="LaButti K."/>
            <person name="Morin E."/>
            <person name="Salamov A."/>
            <person name="Lipzen A."/>
            <person name="Mereny Z."/>
            <person name="Hegedus B."/>
            <person name="Baldrian P."/>
            <person name="Stursova M."/>
            <person name="Weitz H."/>
            <person name="Taylor A."/>
            <person name="Grigoriev I.V."/>
            <person name="Nagy L.G."/>
            <person name="Martin F."/>
            <person name="Kauserud H."/>
        </authorList>
    </citation>
    <scope>NUCLEOTIDE SEQUENCE</scope>
    <source>
        <strain evidence="2">9144</strain>
    </source>
</reference>
<feature type="compositionally biased region" description="Basic residues" evidence="1">
    <location>
        <begin position="204"/>
        <end position="213"/>
    </location>
</feature>
<feature type="compositionally biased region" description="Low complexity" evidence="1">
    <location>
        <begin position="235"/>
        <end position="251"/>
    </location>
</feature>
<dbReference type="Proteomes" id="UP001219525">
    <property type="component" value="Unassembled WGS sequence"/>
</dbReference>
<proteinExistence type="predicted"/>
<organism evidence="2 3">
    <name type="scientific">Mycena pura</name>
    <dbReference type="NCBI Taxonomy" id="153505"/>
    <lineage>
        <taxon>Eukaryota</taxon>
        <taxon>Fungi</taxon>
        <taxon>Dikarya</taxon>
        <taxon>Basidiomycota</taxon>
        <taxon>Agaricomycotina</taxon>
        <taxon>Agaricomycetes</taxon>
        <taxon>Agaricomycetidae</taxon>
        <taxon>Agaricales</taxon>
        <taxon>Marasmiineae</taxon>
        <taxon>Mycenaceae</taxon>
        <taxon>Mycena</taxon>
    </lineage>
</organism>
<keyword evidence="3" id="KW-1185">Reference proteome</keyword>
<feature type="compositionally biased region" description="Basic and acidic residues" evidence="1">
    <location>
        <begin position="171"/>
        <end position="185"/>
    </location>
</feature>